<dbReference type="AlphaFoldDB" id="A0A2R6XPU4"/>
<gene>
    <name evidence="1" type="ORF">MARPO_0006s0128</name>
</gene>
<dbReference type="EMBL" id="KZ772678">
    <property type="protein sequence ID" value="PTQ48098.1"/>
    <property type="molecule type" value="Genomic_DNA"/>
</dbReference>
<reference evidence="2" key="1">
    <citation type="journal article" date="2017" name="Cell">
        <title>Insights into land plant evolution garnered from the Marchantia polymorpha genome.</title>
        <authorList>
            <person name="Bowman J.L."/>
            <person name="Kohchi T."/>
            <person name="Yamato K.T."/>
            <person name="Jenkins J."/>
            <person name="Shu S."/>
            <person name="Ishizaki K."/>
            <person name="Yamaoka S."/>
            <person name="Nishihama R."/>
            <person name="Nakamura Y."/>
            <person name="Berger F."/>
            <person name="Adam C."/>
            <person name="Aki S.S."/>
            <person name="Althoff F."/>
            <person name="Araki T."/>
            <person name="Arteaga-Vazquez M.A."/>
            <person name="Balasubrmanian S."/>
            <person name="Barry K."/>
            <person name="Bauer D."/>
            <person name="Boehm C.R."/>
            <person name="Briginshaw L."/>
            <person name="Caballero-Perez J."/>
            <person name="Catarino B."/>
            <person name="Chen F."/>
            <person name="Chiyoda S."/>
            <person name="Chovatia M."/>
            <person name="Davies K.M."/>
            <person name="Delmans M."/>
            <person name="Demura T."/>
            <person name="Dierschke T."/>
            <person name="Dolan L."/>
            <person name="Dorantes-Acosta A.E."/>
            <person name="Eklund D.M."/>
            <person name="Florent S.N."/>
            <person name="Flores-Sandoval E."/>
            <person name="Fujiyama A."/>
            <person name="Fukuzawa H."/>
            <person name="Galik B."/>
            <person name="Grimanelli D."/>
            <person name="Grimwood J."/>
            <person name="Grossniklaus U."/>
            <person name="Hamada T."/>
            <person name="Haseloff J."/>
            <person name="Hetherington A.J."/>
            <person name="Higo A."/>
            <person name="Hirakawa Y."/>
            <person name="Hundley H.N."/>
            <person name="Ikeda Y."/>
            <person name="Inoue K."/>
            <person name="Inoue S.I."/>
            <person name="Ishida S."/>
            <person name="Jia Q."/>
            <person name="Kakita M."/>
            <person name="Kanazawa T."/>
            <person name="Kawai Y."/>
            <person name="Kawashima T."/>
            <person name="Kennedy M."/>
            <person name="Kinose K."/>
            <person name="Kinoshita T."/>
            <person name="Kohara Y."/>
            <person name="Koide E."/>
            <person name="Komatsu K."/>
            <person name="Kopischke S."/>
            <person name="Kubo M."/>
            <person name="Kyozuka J."/>
            <person name="Lagercrantz U."/>
            <person name="Lin S.S."/>
            <person name="Lindquist E."/>
            <person name="Lipzen A.M."/>
            <person name="Lu C.W."/>
            <person name="De Luna E."/>
            <person name="Martienssen R.A."/>
            <person name="Minamino N."/>
            <person name="Mizutani M."/>
            <person name="Mizutani M."/>
            <person name="Mochizuki N."/>
            <person name="Monte I."/>
            <person name="Mosher R."/>
            <person name="Nagasaki H."/>
            <person name="Nakagami H."/>
            <person name="Naramoto S."/>
            <person name="Nishitani K."/>
            <person name="Ohtani M."/>
            <person name="Okamoto T."/>
            <person name="Okumura M."/>
            <person name="Phillips J."/>
            <person name="Pollak B."/>
            <person name="Reinders A."/>
            <person name="Rovekamp M."/>
            <person name="Sano R."/>
            <person name="Sawa S."/>
            <person name="Schmid M.W."/>
            <person name="Shirakawa M."/>
            <person name="Solano R."/>
            <person name="Spunde A."/>
            <person name="Suetsugu N."/>
            <person name="Sugano S."/>
            <person name="Sugiyama A."/>
            <person name="Sun R."/>
            <person name="Suzuki Y."/>
            <person name="Takenaka M."/>
            <person name="Takezawa D."/>
            <person name="Tomogane H."/>
            <person name="Tsuzuki M."/>
            <person name="Ueda T."/>
            <person name="Umeda M."/>
            <person name="Ward J.M."/>
            <person name="Watanabe Y."/>
            <person name="Yazaki K."/>
            <person name="Yokoyama R."/>
            <person name="Yoshitake Y."/>
            <person name="Yotsui I."/>
            <person name="Zachgo S."/>
            <person name="Schmutz J."/>
        </authorList>
    </citation>
    <scope>NUCLEOTIDE SEQUENCE [LARGE SCALE GENOMIC DNA]</scope>
    <source>
        <strain evidence="2">Tak-1</strain>
    </source>
</reference>
<evidence type="ECO:0000313" key="2">
    <source>
        <dbReference type="Proteomes" id="UP000244005"/>
    </source>
</evidence>
<accession>A0A2R6XPU4</accession>
<proteinExistence type="predicted"/>
<dbReference type="Gramene" id="Mp3g06590.1">
    <property type="protein sequence ID" value="Mp3g06590.1.cds"/>
    <property type="gene ID" value="Mp3g06590"/>
</dbReference>
<protein>
    <submittedName>
        <fullName evidence="1">Uncharacterized protein</fullName>
    </submittedName>
</protein>
<evidence type="ECO:0000313" key="1">
    <source>
        <dbReference type="EMBL" id="PTQ48098.1"/>
    </source>
</evidence>
<dbReference type="Proteomes" id="UP000244005">
    <property type="component" value="Unassembled WGS sequence"/>
</dbReference>
<name>A0A2R6XPU4_MARPO</name>
<organism evidence="1 2">
    <name type="scientific">Marchantia polymorpha</name>
    <name type="common">Common liverwort</name>
    <name type="synonym">Marchantia aquatica</name>
    <dbReference type="NCBI Taxonomy" id="3197"/>
    <lineage>
        <taxon>Eukaryota</taxon>
        <taxon>Viridiplantae</taxon>
        <taxon>Streptophyta</taxon>
        <taxon>Embryophyta</taxon>
        <taxon>Marchantiophyta</taxon>
        <taxon>Marchantiopsida</taxon>
        <taxon>Marchantiidae</taxon>
        <taxon>Marchantiales</taxon>
        <taxon>Marchantiaceae</taxon>
        <taxon>Marchantia</taxon>
    </lineage>
</organism>
<sequence length="221" mass="23514">MQAIAFFDPSSASDSLTHSLTHSLVGWSVAGWLAGAFRDSSGQLLVCPELPALWHPAPATSPPTNPPSNLFELSLSLSLLSSRLSALSSPNLNLHETTAGQSGLLPTVDCTSRQPIEDQVQDVGLLPSLGRAAARLPGKSNESDTWTSRNVVEVHDALTSIGQLHYSSFGTLLLGLASVASGHQSRIRAIEQSSRIRDRSEAVPAGSVLLRRFFEVKPSLI</sequence>
<keyword evidence="2" id="KW-1185">Reference proteome</keyword>